<evidence type="ECO:0000313" key="4">
    <source>
        <dbReference type="EMBL" id="HDD44742.1"/>
    </source>
</evidence>
<gene>
    <name evidence="4" type="ORF">ENG63_07785</name>
</gene>
<dbReference type="GO" id="GO:0016780">
    <property type="term" value="F:phosphotransferase activity, for other substituted phosphate groups"/>
    <property type="evidence" value="ECO:0007669"/>
    <property type="project" value="InterPro"/>
</dbReference>
<comment type="similarity">
    <text evidence="2">Belongs to the CDP-alcohol phosphatidyltransferase class-I family.</text>
</comment>
<dbReference type="EMBL" id="DRBS01000290">
    <property type="protein sequence ID" value="HDD44742.1"/>
    <property type="molecule type" value="Genomic_DNA"/>
</dbReference>
<keyword evidence="1 2" id="KW-0808">Transferase</keyword>
<dbReference type="InterPro" id="IPR048254">
    <property type="entry name" value="CDP_ALCOHOL_P_TRANSF_CS"/>
</dbReference>
<evidence type="ECO:0000256" key="2">
    <source>
        <dbReference type="RuleBase" id="RU003750"/>
    </source>
</evidence>
<reference evidence="4" key="1">
    <citation type="journal article" date="2020" name="mSystems">
        <title>Genome- and Community-Level Interaction Insights into Carbon Utilization and Element Cycling Functions of Hydrothermarchaeota in Hydrothermal Sediment.</title>
        <authorList>
            <person name="Zhou Z."/>
            <person name="Liu Y."/>
            <person name="Xu W."/>
            <person name="Pan J."/>
            <person name="Luo Z.H."/>
            <person name="Li M."/>
        </authorList>
    </citation>
    <scope>NUCLEOTIDE SEQUENCE [LARGE SCALE GENOMIC DNA]</scope>
    <source>
        <strain evidence="4">HyVt-233</strain>
    </source>
</reference>
<keyword evidence="3" id="KW-1133">Transmembrane helix</keyword>
<dbReference type="InterPro" id="IPR000462">
    <property type="entry name" value="CDP-OH_P_trans"/>
</dbReference>
<dbReference type="Gene3D" id="1.20.120.1760">
    <property type="match status" value="1"/>
</dbReference>
<dbReference type="Pfam" id="PF01066">
    <property type="entry name" value="CDP-OH_P_transf"/>
    <property type="match status" value="1"/>
</dbReference>
<name>A0A7C0U3I5_DESA2</name>
<proteinExistence type="inferred from homology"/>
<dbReference type="AlphaFoldDB" id="A0A7C0U3I5"/>
<dbReference type="PROSITE" id="PS00379">
    <property type="entry name" value="CDP_ALCOHOL_P_TRANSF"/>
    <property type="match status" value="1"/>
</dbReference>
<keyword evidence="3" id="KW-0472">Membrane</keyword>
<dbReference type="GO" id="GO:0016020">
    <property type="term" value="C:membrane"/>
    <property type="evidence" value="ECO:0007669"/>
    <property type="project" value="InterPro"/>
</dbReference>
<keyword evidence="3" id="KW-0812">Transmembrane</keyword>
<sequence>MLSAKLGGKLDKYIVRCLPKNISPNTYTLLGLVVTVIASLFLAFGYFTIGGFFIFFAGFFDMADGAIARTTGRTSEFGGFLDSVIDRYGDLFFFFGLCFHYYHVRDAFLLFCTLFTIAGSLLTSYTRARAEIFLNHKCNIGLIERPERIILLGIGALFNLFTYIIPILAILSNLTVFQRIYYVWRKT</sequence>
<organism evidence="4">
    <name type="scientific">Desulfofervidus auxilii</name>
    <dbReference type="NCBI Taxonomy" id="1621989"/>
    <lineage>
        <taxon>Bacteria</taxon>
        <taxon>Pseudomonadati</taxon>
        <taxon>Thermodesulfobacteriota</taxon>
        <taxon>Candidatus Desulfofervidia</taxon>
        <taxon>Candidatus Desulfofervidales</taxon>
        <taxon>Candidatus Desulfofervidaceae</taxon>
        <taxon>Candidatus Desulfofervidus</taxon>
    </lineage>
</organism>
<protein>
    <submittedName>
        <fullName evidence="4">CDP-alcohol phosphatidyltransferase family protein</fullName>
    </submittedName>
</protein>
<evidence type="ECO:0000256" key="1">
    <source>
        <dbReference type="ARBA" id="ARBA00022679"/>
    </source>
</evidence>
<dbReference type="InterPro" id="IPR043130">
    <property type="entry name" value="CDP-OH_PTrfase_TM_dom"/>
</dbReference>
<feature type="non-terminal residue" evidence="4">
    <location>
        <position position="187"/>
    </location>
</feature>
<feature type="transmembrane region" description="Helical" evidence="3">
    <location>
        <begin position="29"/>
        <end position="60"/>
    </location>
</feature>
<comment type="caution">
    <text evidence="4">The sequence shown here is derived from an EMBL/GenBank/DDBJ whole genome shotgun (WGS) entry which is preliminary data.</text>
</comment>
<accession>A0A7C0U3I5</accession>
<dbReference type="GO" id="GO:0008654">
    <property type="term" value="P:phospholipid biosynthetic process"/>
    <property type="evidence" value="ECO:0007669"/>
    <property type="project" value="InterPro"/>
</dbReference>
<dbReference type="Proteomes" id="UP000886289">
    <property type="component" value="Unassembled WGS sequence"/>
</dbReference>
<feature type="transmembrane region" description="Helical" evidence="3">
    <location>
        <begin position="149"/>
        <end position="171"/>
    </location>
</feature>
<feature type="transmembrane region" description="Helical" evidence="3">
    <location>
        <begin position="108"/>
        <end position="128"/>
    </location>
</feature>
<evidence type="ECO:0000256" key="3">
    <source>
        <dbReference type="SAM" id="Phobius"/>
    </source>
</evidence>